<proteinExistence type="predicted"/>
<name>A0A367IQ25_RHIST</name>
<evidence type="ECO:0000313" key="9">
    <source>
        <dbReference type="EMBL" id="RCH79788.1"/>
    </source>
</evidence>
<evidence type="ECO:0000313" key="10">
    <source>
        <dbReference type="Proteomes" id="UP000253551"/>
    </source>
</evidence>
<accession>A0A367IQ25</accession>
<dbReference type="GO" id="GO:0008270">
    <property type="term" value="F:zinc ion binding"/>
    <property type="evidence" value="ECO:0007669"/>
    <property type="project" value="UniProtKB-KW"/>
</dbReference>
<evidence type="ECO:0000256" key="1">
    <source>
        <dbReference type="ARBA" id="ARBA00004123"/>
    </source>
</evidence>
<evidence type="ECO:0000256" key="6">
    <source>
        <dbReference type="ARBA" id="ARBA00023242"/>
    </source>
</evidence>
<evidence type="ECO:0000256" key="5">
    <source>
        <dbReference type="ARBA" id="ARBA00022833"/>
    </source>
</evidence>
<dbReference type="SUPFAM" id="SSF57667">
    <property type="entry name" value="beta-beta-alpha zinc fingers"/>
    <property type="match status" value="2"/>
</dbReference>
<evidence type="ECO:0000256" key="7">
    <source>
        <dbReference type="PROSITE-ProRule" id="PRU00042"/>
    </source>
</evidence>
<feature type="domain" description="C2H2-type" evidence="8">
    <location>
        <begin position="187"/>
        <end position="215"/>
    </location>
</feature>
<dbReference type="OrthoDB" id="8117402at2759"/>
<dbReference type="PROSITE" id="PS00028">
    <property type="entry name" value="ZINC_FINGER_C2H2_1"/>
    <property type="match status" value="2"/>
</dbReference>
<dbReference type="GO" id="GO:0000981">
    <property type="term" value="F:DNA-binding transcription factor activity, RNA polymerase II-specific"/>
    <property type="evidence" value="ECO:0007669"/>
    <property type="project" value="TreeGrafter"/>
</dbReference>
<protein>
    <recommendedName>
        <fullName evidence="8">C2H2-type domain-containing protein</fullName>
    </recommendedName>
</protein>
<keyword evidence="4 7" id="KW-0863">Zinc-finger</keyword>
<gene>
    <name evidence="9" type="ORF">CU098_006458</name>
</gene>
<organism evidence="9 10">
    <name type="scientific">Rhizopus stolonifer</name>
    <name type="common">Rhizopus nigricans</name>
    <dbReference type="NCBI Taxonomy" id="4846"/>
    <lineage>
        <taxon>Eukaryota</taxon>
        <taxon>Fungi</taxon>
        <taxon>Fungi incertae sedis</taxon>
        <taxon>Mucoromycota</taxon>
        <taxon>Mucoromycotina</taxon>
        <taxon>Mucoromycetes</taxon>
        <taxon>Mucorales</taxon>
        <taxon>Mucorineae</taxon>
        <taxon>Rhizopodaceae</taxon>
        <taxon>Rhizopus</taxon>
    </lineage>
</organism>
<keyword evidence="3" id="KW-0677">Repeat</keyword>
<keyword evidence="5" id="KW-0862">Zinc</keyword>
<dbReference type="AlphaFoldDB" id="A0A367IQ25"/>
<feature type="domain" description="C2H2-type" evidence="8">
    <location>
        <begin position="157"/>
        <end position="184"/>
    </location>
</feature>
<evidence type="ECO:0000256" key="4">
    <source>
        <dbReference type="ARBA" id="ARBA00022771"/>
    </source>
</evidence>
<sequence length="245" mass="28255">MFTQTIDSPRISTPNLDQNVDTPFSPFCDTFDLPHYADLNQDLSVENYLNWSYASPTVEFNGNPSELLIDKSKTPQLPACQFDTNNNNNNDGLFPPLPSQPVEVKEDEFQTLVDLGSPLSDFEMEQEPKKTEPPVVVAKEKKKTTKKKIAKKTTQNFSCPHCGHVSKRRYNLGTHIKTHDKNRIKEFGCTECPKRFDRRHDRDRHLATVHHGERSFVCKDCSLHFSRRDGLNRHLAQQHEENDFD</sequence>
<dbReference type="Pfam" id="PF00096">
    <property type="entry name" value="zf-C2H2"/>
    <property type="match status" value="2"/>
</dbReference>
<dbReference type="Gene3D" id="3.30.160.60">
    <property type="entry name" value="Classic Zinc Finger"/>
    <property type="match status" value="2"/>
</dbReference>
<dbReference type="InterPro" id="IPR013087">
    <property type="entry name" value="Znf_C2H2_type"/>
</dbReference>
<evidence type="ECO:0000259" key="8">
    <source>
        <dbReference type="PROSITE" id="PS50157"/>
    </source>
</evidence>
<dbReference type="EMBL" id="PJQM01006368">
    <property type="protein sequence ID" value="RCH79788.1"/>
    <property type="molecule type" value="Genomic_DNA"/>
</dbReference>
<keyword evidence="6" id="KW-0539">Nucleus</keyword>
<dbReference type="GO" id="GO:0005634">
    <property type="term" value="C:nucleus"/>
    <property type="evidence" value="ECO:0007669"/>
    <property type="project" value="UniProtKB-SubCell"/>
</dbReference>
<dbReference type="STRING" id="4846.A0A367IQ25"/>
<comment type="caution">
    <text evidence="9">The sequence shown here is derived from an EMBL/GenBank/DDBJ whole genome shotgun (WGS) entry which is preliminary data.</text>
</comment>
<keyword evidence="2" id="KW-0479">Metal-binding</keyword>
<keyword evidence="10" id="KW-1185">Reference proteome</keyword>
<dbReference type="Proteomes" id="UP000253551">
    <property type="component" value="Unassembled WGS sequence"/>
</dbReference>
<dbReference type="SMART" id="SM00355">
    <property type="entry name" value="ZnF_C2H2"/>
    <property type="match status" value="3"/>
</dbReference>
<evidence type="ECO:0000256" key="3">
    <source>
        <dbReference type="ARBA" id="ARBA00022737"/>
    </source>
</evidence>
<reference evidence="9 10" key="1">
    <citation type="journal article" date="2018" name="G3 (Bethesda)">
        <title>Phylogenetic and Phylogenomic Definition of Rhizopus Species.</title>
        <authorList>
            <person name="Gryganskyi A.P."/>
            <person name="Golan J."/>
            <person name="Dolatabadi S."/>
            <person name="Mondo S."/>
            <person name="Robb S."/>
            <person name="Idnurm A."/>
            <person name="Muszewska A."/>
            <person name="Steczkiewicz K."/>
            <person name="Masonjones S."/>
            <person name="Liao H.L."/>
            <person name="Gajdeczka M.T."/>
            <person name="Anike F."/>
            <person name="Vuek A."/>
            <person name="Anishchenko I.M."/>
            <person name="Voigt K."/>
            <person name="de Hoog G.S."/>
            <person name="Smith M.E."/>
            <person name="Heitman J."/>
            <person name="Vilgalys R."/>
            <person name="Stajich J.E."/>
        </authorList>
    </citation>
    <scope>NUCLEOTIDE SEQUENCE [LARGE SCALE GENOMIC DNA]</scope>
    <source>
        <strain evidence="9 10">LSU 92-RS-03</strain>
    </source>
</reference>
<evidence type="ECO:0000256" key="2">
    <source>
        <dbReference type="ARBA" id="ARBA00022723"/>
    </source>
</evidence>
<dbReference type="PANTHER" id="PTHR24394">
    <property type="entry name" value="ZINC FINGER PROTEIN"/>
    <property type="match status" value="1"/>
</dbReference>
<dbReference type="PANTHER" id="PTHR24394:SF30">
    <property type="entry name" value="ZINC FINGER AND BTB DOMAIN-CONTAINING PROTEIN 8A"/>
    <property type="match status" value="1"/>
</dbReference>
<comment type="subcellular location">
    <subcellularLocation>
        <location evidence="1">Nucleus</location>
    </subcellularLocation>
</comment>
<dbReference type="InterPro" id="IPR036236">
    <property type="entry name" value="Znf_C2H2_sf"/>
</dbReference>
<dbReference type="PROSITE" id="PS50157">
    <property type="entry name" value="ZINC_FINGER_C2H2_2"/>
    <property type="match status" value="3"/>
</dbReference>
<feature type="domain" description="C2H2-type" evidence="8">
    <location>
        <begin position="216"/>
        <end position="244"/>
    </location>
</feature>